<feature type="transmembrane region" description="Helical" evidence="6">
    <location>
        <begin position="727"/>
        <end position="749"/>
    </location>
</feature>
<feature type="transmembrane region" description="Helical" evidence="6">
    <location>
        <begin position="442"/>
        <end position="467"/>
    </location>
</feature>
<keyword evidence="5 6" id="KW-0472">Membrane</keyword>
<dbReference type="PANTHER" id="PTHR30287:SF1">
    <property type="entry name" value="INNER MEMBRANE PROTEIN"/>
    <property type="match status" value="1"/>
</dbReference>
<comment type="caution">
    <text evidence="8">The sequence shown here is derived from an EMBL/GenBank/DDBJ whole genome shotgun (WGS) entry which is preliminary data.</text>
</comment>
<evidence type="ECO:0000256" key="3">
    <source>
        <dbReference type="ARBA" id="ARBA00022692"/>
    </source>
</evidence>
<keyword evidence="9" id="KW-1185">Reference proteome</keyword>
<evidence type="ECO:0000313" key="9">
    <source>
        <dbReference type="Proteomes" id="UP001221328"/>
    </source>
</evidence>
<accession>A0ABT5G5V7</accession>
<dbReference type="RefSeq" id="WP_272178223.1">
    <property type="nucleotide sequence ID" value="NZ_JAQOSK010000019.1"/>
</dbReference>
<feature type="transmembrane region" description="Helical" evidence="6">
    <location>
        <begin position="816"/>
        <end position="836"/>
    </location>
</feature>
<reference evidence="8 9" key="1">
    <citation type="journal article" date="2015" name="Int. J. Syst. Evol. Microbiol.">
        <title>Streptomyces gilvifuscus sp. nov., an actinomycete that produces antibacterial compounds isolated from soil.</title>
        <authorList>
            <person name="Nguyen T.M."/>
            <person name="Kim J."/>
        </authorList>
    </citation>
    <scope>NUCLEOTIDE SEQUENCE [LARGE SCALE GENOMIC DNA]</scope>
    <source>
        <strain evidence="8 9">T113</strain>
    </source>
</reference>
<evidence type="ECO:0000256" key="1">
    <source>
        <dbReference type="ARBA" id="ARBA00004651"/>
    </source>
</evidence>
<comment type="subcellular location">
    <subcellularLocation>
        <location evidence="1">Cell membrane</location>
        <topology evidence="1">Multi-pass membrane protein</topology>
    </subcellularLocation>
</comment>
<dbReference type="PANTHER" id="PTHR30287">
    <property type="entry name" value="MEMBRANE COMPONENT OF PREDICTED ABC SUPERFAMILY METABOLITE UPTAKE TRANSPORTER"/>
    <property type="match status" value="1"/>
</dbReference>
<feature type="transmembrane region" description="Helical" evidence="6">
    <location>
        <begin position="326"/>
        <end position="348"/>
    </location>
</feature>
<evidence type="ECO:0000256" key="2">
    <source>
        <dbReference type="ARBA" id="ARBA00022475"/>
    </source>
</evidence>
<sequence>MLALALQTLKSRAAGFAGTFLALLLGAAVLSACGILLESGIRAGSPPERYAAADVLVTGRQDLELSLKDVDGSATKQSQPLPERVPLRASLAERIGKVPGVRAVTEDDGATVRLATAAGRPVPGRHGSAPQAHNWSGLGLGDFRLSQGHAPRTAREAVLDVELAGRAGVRPGDTVRLMTASEPRAYTVTGLVALDDGRAPRQSVLFLTGPGLRQLGSTAYAFGVQAAPGTSPGRLADALRSALGDDGLTVHTGDGRGRAEFLDVAVSGSDLTVLAGAVGGNVLLIAVFVLYATSALSVRHRRREIALLRAIGTTPGQLRRMLAAEAAVTGLVAGLLGCPLGLLLVHWLRDRFAGHGIVPPDFALALSPLPFLAAVLVTVLTALVAVLIAAMRAGRIRPTEALGEAAVEPAGLSRGRRVTGGVLLALSAGVFVTGLVQHADFLTLVGLANSLVLLLVIAGAVLGPLLARTAVRLLAPLLERTGVTGHLAAANSRANVGRLAGAITPLILAVSFASTVVFTQTTALRESSEQIHAGLLADHVLTAPAGVSPDLAAKARDLGQVAAATGLVKSKVVAAGELMGAQEAVSLSAQGVDPRALTATLDLRTREGDLSSLSRDTVAISTTAASWLGLGVGDTARLHLGDGTPFRGRVIAVYGRGLGFADITLDHDLLLAHTTQKADTSVLVRAAPRAHGLSRALTDLAAAYPGTTVRSGLTADDQLAEQRANAWVNYLVVGVIIAYTAITVVNSLAMTTAARRREFALLRLSGTARRQVAGMMRKESAVVVLAGVGTGTLLSVFPLLLVALALGGAPWPAVPALGYTVIAGALAALATVGVMVPTRLLLRIRPVEAIGVRE</sequence>
<evidence type="ECO:0000256" key="6">
    <source>
        <dbReference type="SAM" id="Phobius"/>
    </source>
</evidence>
<protein>
    <submittedName>
        <fullName evidence="8">ABC transporter permease</fullName>
    </submittedName>
</protein>
<feature type="transmembrane region" description="Helical" evidence="6">
    <location>
        <begin position="418"/>
        <end position="436"/>
    </location>
</feature>
<feature type="transmembrane region" description="Helical" evidence="6">
    <location>
        <begin position="271"/>
        <end position="293"/>
    </location>
</feature>
<keyword evidence="4 6" id="KW-1133">Transmembrane helix</keyword>
<name>A0ABT5G5V7_9ACTN</name>
<dbReference type="InterPro" id="IPR038766">
    <property type="entry name" value="Membrane_comp_ABC_pdt"/>
</dbReference>
<dbReference type="EMBL" id="JAQOSK010000019">
    <property type="protein sequence ID" value="MDC2959972.1"/>
    <property type="molecule type" value="Genomic_DNA"/>
</dbReference>
<feature type="transmembrane region" description="Helical" evidence="6">
    <location>
        <begin position="368"/>
        <end position="390"/>
    </location>
</feature>
<evidence type="ECO:0000256" key="5">
    <source>
        <dbReference type="ARBA" id="ARBA00023136"/>
    </source>
</evidence>
<dbReference type="InterPro" id="IPR003838">
    <property type="entry name" value="ABC3_permease_C"/>
</dbReference>
<feature type="domain" description="ABC3 transporter permease C-terminal" evidence="7">
    <location>
        <begin position="731"/>
        <end position="844"/>
    </location>
</feature>
<keyword evidence="2" id="KW-1003">Cell membrane</keyword>
<dbReference type="Proteomes" id="UP001221328">
    <property type="component" value="Unassembled WGS sequence"/>
</dbReference>
<gene>
    <name evidence="8" type="ORF">PO587_36660</name>
</gene>
<proteinExistence type="predicted"/>
<feature type="transmembrane region" description="Helical" evidence="6">
    <location>
        <begin position="780"/>
        <end position="804"/>
    </location>
</feature>
<organism evidence="8 9">
    <name type="scientific">Streptomyces gilvifuscus</name>
    <dbReference type="NCBI Taxonomy" id="1550617"/>
    <lineage>
        <taxon>Bacteria</taxon>
        <taxon>Bacillati</taxon>
        <taxon>Actinomycetota</taxon>
        <taxon>Actinomycetes</taxon>
        <taxon>Kitasatosporales</taxon>
        <taxon>Streptomycetaceae</taxon>
        <taxon>Streptomyces</taxon>
    </lineage>
</organism>
<feature type="domain" description="ABC3 transporter permease C-terminal" evidence="7">
    <location>
        <begin position="282"/>
        <end position="396"/>
    </location>
</feature>
<dbReference type="Pfam" id="PF02687">
    <property type="entry name" value="FtsX"/>
    <property type="match status" value="2"/>
</dbReference>
<evidence type="ECO:0000313" key="8">
    <source>
        <dbReference type="EMBL" id="MDC2959972.1"/>
    </source>
</evidence>
<evidence type="ECO:0000256" key="4">
    <source>
        <dbReference type="ARBA" id="ARBA00022989"/>
    </source>
</evidence>
<keyword evidence="3 6" id="KW-0812">Transmembrane</keyword>
<feature type="transmembrane region" description="Helical" evidence="6">
    <location>
        <begin position="499"/>
        <end position="518"/>
    </location>
</feature>
<evidence type="ECO:0000259" key="7">
    <source>
        <dbReference type="Pfam" id="PF02687"/>
    </source>
</evidence>